<feature type="transmembrane region" description="Helical" evidence="5">
    <location>
        <begin position="16"/>
        <end position="37"/>
    </location>
</feature>
<feature type="transmembrane region" description="Helical" evidence="5">
    <location>
        <begin position="181"/>
        <end position="201"/>
    </location>
</feature>
<dbReference type="EMBL" id="BSNI01000002">
    <property type="protein sequence ID" value="GLQ16764.1"/>
    <property type="molecule type" value="Genomic_DNA"/>
</dbReference>
<protein>
    <recommendedName>
        <fullName evidence="6">RDD domain-containing protein</fullName>
    </recommendedName>
</protein>
<evidence type="ECO:0000256" key="5">
    <source>
        <dbReference type="SAM" id="Phobius"/>
    </source>
</evidence>
<sequence>MTSAPAQPKRYMWRRFIALIIDVLLIQVFFFVLMALAQPLVPGKVIISPPIGMNYCKTLDESPKLLKFAEMVDPTLKLPREFTLCTTSVFGLFEHNKLNVKVITAEDENTSYSLRIGVYVDEELNIITPFDFESVFMILTPLVYALYVFKFRATPGKNIVGIQLYNFGQKPSLLRLIGREYLRFAPFVFFAVASISYLIVISASNTGDTIATLVQSVTVPAFWYGLIAIYIAGLLYYLIPFIRWRGRMPYDKWTGFEGVKRV</sequence>
<evidence type="ECO:0000259" key="6">
    <source>
        <dbReference type="Pfam" id="PF06271"/>
    </source>
</evidence>
<reference evidence="7" key="2">
    <citation type="submission" date="2023-01" db="EMBL/GenBank/DDBJ databases">
        <title>Draft genome sequence of Maritalea porphyrae strain NBRC 107169.</title>
        <authorList>
            <person name="Sun Q."/>
            <person name="Mori K."/>
        </authorList>
    </citation>
    <scope>NUCLEOTIDE SEQUENCE</scope>
    <source>
        <strain evidence="7">NBRC 107169</strain>
    </source>
</reference>
<keyword evidence="2 5" id="KW-0812">Transmembrane</keyword>
<evidence type="ECO:0000256" key="1">
    <source>
        <dbReference type="ARBA" id="ARBA00004141"/>
    </source>
</evidence>
<feature type="transmembrane region" description="Helical" evidence="5">
    <location>
        <begin position="132"/>
        <end position="149"/>
    </location>
</feature>
<name>A0ABQ5UPG9_9HYPH</name>
<evidence type="ECO:0000256" key="4">
    <source>
        <dbReference type="ARBA" id="ARBA00023136"/>
    </source>
</evidence>
<evidence type="ECO:0000313" key="8">
    <source>
        <dbReference type="Proteomes" id="UP001161405"/>
    </source>
</evidence>
<keyword evidence="4 5" id="KW-0472">Membrane</keyword>
<keyword evidence="8" id="KW-1185">Reference proteome</keyword>
<dbReference type="Proteomes" id="UP001161405">
    <property type="component" value="Unassembled WGS sequence"/>
</dbReference>
<comment type="subcellular location">
    <subcellularLocation>
        <location evidence="1">Membrane</location>
        <topology evidence="1">Multi-pass membrane protein</topology>
    </subcellularLocation>
</comment>
<proteinExistence type="predicted"/>
<keyword evidence="3 5" id="KW-1133">Transmembrane helix</keyword>
<feature type="domain" description="RDD" evidence="6">
    <location>
        <begin position="12"/>
        <end position="222"/>
    </location>
</feature>
<gene>
    <name evidence="7" type="ORF">GCM10007879_10130</name>
</gene>
<reference evidence="7" key="1">
    <citation type="journal article" date="2014" name="Int. J. Syst. Evol. Microbiol.">
        <title>Complete genome of a new Firmicutes species belonging to the dominant human colonic microbiota ('Ruminococcus bicirculans') reveals two chromosomes and a selective capacity to utilize plant glucans.</title>
        <authorList>
            <consortium name="NISC Comparative Sequencing Program"/>
            <person name="Wegmann U."/>
            <person name="Louis P."/>
            <person name="Goesmann A."/>
            <person name="Henrissat B."/>
            <person name="Duncan S.H."/>
            <person name="Flint H.J."/>
        </authorList>
    </citation>
    <scope>NUCLEOTIDE SEQUENCE</scope>
    <source>
        <strain evidence="7">NBRC 107169</strain>
    </source>
</reference>
<feature type="transmembrane region" description="Helical" evidence="5">
    <location>
        <begin position="221"/>
        <end position="239"/>
    </location>
</feature>
<evidence type="ECO:0000256" key="2">
    <source>
        <dbReference type="ARBA" id="ARBA00022692"/>
    </source>
</evidence>
<dbReference type="InterPro" id="IPR010432">
    <property type="entry name" value="RDD"/>
</dbReference>
<organism evidence="7 8">
    <name type="scientific">Maritalea porphyrae</name>
    <dbReference type="NCBI Taxonomy" id="880732"/>
    <lineage>
        <taxon>Bacteria</taxon>
        <taxon>Pseudomonadati</taxon>
        <taxon>Pseudomonadota</taxon>
        <taxon>Alphaproteobacteria</taxon>
        <taxon>Hyphomicrobiales</taxon>
        <taxon>Devosiaceae</taxon>
        <taxon>Maritalea</taxon>
    </lineage>
</organism>
<accession>A0ABQ5UPG9</accession>
<evidence type="ECO:0000256" key="3">
    <source>
        <dbReference type="ARBA" id="ARBA00022989"/>
    </source>
</evidence>
<comment type="caution">
    <text evidence="7">The sequence shown here is derived from an EMBL/GenBank/DDBJ whole genome shotgun (WGS) entry which is preliminary data.</text>
</comment>
<dbReference type="RefSeq" id="WP_284362490.1">
    <property type="nucleotide sequence ID" value="NZ_BSNI01000002.1"/>
</dbReference>
<dbReference type="Pfam" id="PF06271">
    <property type="entry name" value="RDD"/>
    <property type="match status" value="1"/>
</dbReference>
<evidence type="ECO:0000313" key="7">
    <source>
        <dbReference type="EMBL" id="GLQ16764.1"/>
    </source>
</evidence>